<organism evidence="2 3">
    <name type="scientific">Actinoallomurus spadix</name>
    <dbReference type="NCBI Taxonomy" id="79912"/>
    <lineage>
        <taxon>Bacteria</taxon>
        <taxon>Bacillati</taxon>
        <taxon>Actinomycetota</taxon>
        <taxon>Actinomycetes</taxon>
        <taxon>Streptosporangiales</taxon>
        <taxon>Thermomonosporaceae</taxon>
        <taxon>Actinoallomurus</taxon>
    </lineage>
</organism>
<dbReference type="InterPro" id="IPR043129">
    <property type="entry name" value="ATPase_NBD"/>
</dbReference>
<dbReference type="Pfam" id="PF00480">
    <property type="entry name" value="ROK"/>
    <property type="match status" value="1"/>
</dbReference>
<dbReference type="EMBL" id="BAAABM010000029">
    <property type="protein sequence ID" value="GAA0341453.1"/>
    <property type="molecule type" value="Genomic_DNA"/>
</dbReference>
<evidence type="ECO:0008006" key="4">
    <source>
        <dbReference type="Google" id="ProtNLM"/>
    </source>
</evidence>
<sequence>MPGRPARSLALRASAVYALGADIGHQHVRVALCELSGTPVWNDGVATDVDHAPGETLDLAAELIRRALDEKGIDRSRVLGLGIDIAAPVREPGGVLEAHGIMPGWIGVQPGAELERRTGLTTWLANDADAGALAERNYGAGRNVDDMIYVRLSGGIGAGIIANGRHLHGSGGLAGEIGHIRSQADGRVCRCGNRGCLETVAGPDAITRLLTDSWGYPVTVSDLVALVQAGDRGAIRALEDAAEEIGRVLADAPRLLATTLVR</sequence>
<dbReference type="SUPFAM" id="SSF53067">
    <property type="entry name" value="Actin-like ATPase domain"/>
    <property type="match status" value="1"/>
</dbReference>
<dbReference type="RefSeq" id="WP_252798605.1">
    <property type="nucleotide sequence ID" value="NZ_BAAABM010000029.1"/>
</dbReference>
<comment type="caution">
    <text evidence="2">The sequence shown here is derived from an EMBL/GenBank/DDBJ whole genome shotgun (WGS) entry which is preliminary data.</text>
</comment>
<dbReference type="PROSITE" id="PS01125">
    <property type="entry name" value="ROK"/>
    <property type="match status" value="1"/>
</dbReference>
<protein>
    <recommendedName>
        <fullName evidence="4">ROK family protein</fullName>
    </recommendedName>
</protein>
<gene>
    <name evidence="2" type="ORF">GCM10010151_33750</name>
</gene>
<accession>A0ABN0WLW1</accession>
<dbReference type="PANTHER" id="PTHR18964:SF173">
    <property type="entry name" value="GLUCOKINASE"/>
    <property type="match status" value="1"/>
</dbReference>
<evidence type="ECO:0000313" key="2">
    <source>
        <dbReference type="EMBL" id="GAA0341453.1"/>
    </source>
</evidence>
<dbReference type="InterPro" id="IPR049874">
    <property type="entry name" value="ROK_cs"/>
</dbReference>
<dbReference type="PANTHER" id="PTHR18964">
    <property type="entry name" value="ROK (REPRESSOR, ORF, KINASE) FAMILY"/>
    <property type="match status" value="1"/>
</dbReference>
<proteinExistence type="inferred from homology"/>
<evidence type="ECO:0000256" key="1">
    <source>
        <dbReference type="ARBA" id="ARBA00006479"/>
    </source>
</evidence>
<dbReference type="Proteomes" id="UP001501822">
    <property type="component" value="Unassembled WGS sequence"/>
</dbReference>
<reference evidence="2 3" key="1">
    <citation type="journal article" date="2019" name="Int. J. Syst. Evol. Microbiol.">
        <title>The Global Catalogue of Microorganisms (GCM) 10K type strain sequencing project: providing services to taxonomists for standard genome sequencing and annotation.</title>
        <authorList>
            <consortium name="The Broad Institute Genomics Platform"/>
            <consortium name="The Broad Institute Genome Sequencing Center for Infectious Disease"/>
            <person name="Wu L."/>
            <person name="Ma J."/>
        </authorList>
    </citation>
    <scope>NUCLEOTIDE SEQUENCE [LARGE SCALE GENOMIC DNA]</scope>
    <source>
        <strain evidence="2 3">JCM 3146</strain>
    </source>
</reference>
<dbReference type="Gene3D" id="3.30.420.40">
    <property type="match status" value="2"/>
</dbReference>
<evidence type="ECO:0000313" key="3">
    <source>
        <dbReference type="Proteomes" id="UP001501822"/>
    </source>
</evidence>
<keyword evidence="3" id="KW-1185">Reference proteome</keyword>
<comment type="similarity">
    <text evidence="1">Belongs to the ROK (NagC/XylR) family.</text>
</comment>
<dbReference type="InterPro" id="IPR000600">
    <property type="entry name" value="ROK"/>
</dbReference>
<name>A0ABN0WLW1_9ACTN</name>